<feature type="domain" description="AAA+ ATPase" evidence="4">
    <location>
        <begin position="629"/>
        <end position="768"/>
    </location>
</feature>
<dbReference type="InterPro" id="IPR003593">
    <property type="entry name" value="AAA+_ATPase"/>
</dbReference>
<sequence length="859" mass="97300">MLLRDTPFKLDKGRVHLMVGNVARRFCLPNGVEVDFKGMMNDHLKRIGYEIIFFADADGVYFLEEDSVRRAFEKRTQTIEQRKPVTGKGRDKLLGSPLQRQRTLANAAQTPSNSNSSQEIQYRYPGMNTLESLTPFVKRLLYQEQYACAFVCDDVLFHLGSGDSTYPNSFRQMIEGLSGSLSSNSKNIAIFKLMLNNKEGIRENDPMYQFWQFLFKHPSVSVAPLGQDEISNFFFSGYLERKNNIKIKWSAFADTTRDAAQHMKSCEETREGLVLLHAVLKKGIIDRSAVATALNGDISRQSALEKLNSMIGLENVKTFISNKREAFKEMLKKHPPSHVFRRELECLVPPPPPAWTKDLDLNIVLKGNPGTGKTTVAKLIGELYREAGILPLGHTFEVERKDLVAQFYGATAPKTHEAICRAMGGILFIDEAYTLLKKNDDRDPGVEAIDTLVKAMTDYKGQFAVILAGYPAQMDEMLENANPGFKERFTNTLILDDYTPDELQRILKQFLNNRGYTIEENTIKILKRICTAMYDTRDQKFSNARAMETLSTKMQEKADLQKTTTISSTCIPQAYKQYADSVELNERGVMEDLDQMVGLHNVKQTIRQFFDWIEVEKIRHDDQADHKIVPGHFIFSGNPGTGKTTVANKMARQFHALGLVKHPKIHETTASSLIKGYIGSSKAHMTEFLEQGIGHVIFIDEAHQLNDAGQTGNYSKDVVDALVPFSENHMSDCIIILAGYTDPILKLLGCDPGLADRFSNHIPFEDYSAEALLSIFQSMIKADKLHLENKLLETQLVDFFNDARQQYEHAGEHFGNARFVREYLKKCKMRQASRISSIVIEKEEKKQQAFILTGEDLNL</sequence>
<comment type="similarity">
    <text evidence="1">Belongs to the CbxX/CfxQ family.</text>
</comment>
<accession>A0A850T6N3</accession>
<proteinExistence type="inferred from homology"/>
<dbReference type="PANTHER" id="PTHR43392">
    <property type="entry name" value="AAA-TYPE ATPASE FAMILY PROTEIN / ANKYRIN REPEAT FAMILY PROTEIN"/>
    <property type="match status" value="1"/>
</dbReference>
<dbReference type="InterPro" id="IPR050773">
    <property type="entry name" value="CbxX/CfxQ_RuBisCO_ESX"/>
</dbReference>
<feature type="domain" description="AAA+ ATPase" evidence="4">
    <location>
        <begin position="359"/>
        <end position="499"/>
    </location>
</feature>
<evidence type="ECO:0000256" key="2">
    <source>
        <dbReference type="ARBA" id="ARBA00022741"/>
    </source>
</evidence>
<dbReference type="RefSeq" id="WP_178365346.1">
    <property type="nucleotide sequence ID" value="NZ_JACADJ010000005.1"/>
</dbReference>
<dbReference type="GO" id="GO:0016887">
    <property type="term" value="F:ATP hydrolysis activity"/>
    <property type="evidence" value="ECO:0007669"/>
    <property type="project" value="InterPro"/>
</dbReference>
<keyword evidence="6" id="KW-1185">Reference proteome</keyword>
<dbReference type="SUPFAM" id="SSF52540">
    <property type="entry name" value="P-loop containing nucleoside triphosphate hydrolases"/>
    <property type="match status" value="2"/>
</dbReference>
<dbReference type="InterPro" id="IPR003959">
    <property type="entry name" value="ATPase_AAA_core"/>
</dbReference>
<dbReference type="GO" id="GO:0005524">
    <property type="term" value="F:ATP binding"/>
    <property type="evidence" value="ECO:0007669"/>
    <property type="project" value="UniProtKB-KW"/>
</dbReference>
<name>A0A850T6N3_9BACT</name>
<dbReference type="Pfam" id="PF17866">
    <property type="entry name" value="AAA_lid_6"/>
    <property type="match status" value="1"/>
</dbReference>
<dbReference type="CDD" id="cd00009">
    <property type="entry name" value="AAA"/>
    <property type="match status" value="2"/>
</dbReference>
<protein>
    <submittedName>
        <fullName evidence="5">AAA family ATPase</fullName>
    </submittedName>
</protein>
<dbReference type="InterPro" id="IPR027417">
    <property type="entry name" value="P-loop_NTPase"/>
</dbReference>
<organism evidence="5 6">
    <name type="scientific">Desulfobacter latus</name>
    <dbReference type="NCBI Taxonomy" id="2292"/>
    <lineage>
        <taxon>Bacteria</taxon>
        <taxon>Pseudomonadati</taxon>
        <taxon>Thermodesulfobacteriota</taxon>
        <taxon>Desulfobacteria</taxon>
        <taxon>Desulfobacterales</taxon>
        <taxon>Desulfobacteraceae</taxon>
        <taxon>Desulfobacter</taxon>
    </lineage>
</organism>
<evidence type="ECO:0000256" key="1">
    <source>
        <dbReference type="ARBA" id="ARBA00010378"/>
    </source>
</evidence>
<evidence type="ECO:0000259" key="4">
    <source>
        <dbReference type="SMART" id="SM00382"/>
    </source>
</evidence>
<dbReference type="Proteomes" id="UP000553343">
    <property type="component" value="Unassembled WGS sequence"/>
</dbReference>
<dbReference type="EMBL" id="JACADJ010000005">
    <property type="protein sequence ID" value="NWH03887.1"/>
    <property type="molecule type" value="Genomic_DNA"/>
</dbReference>
<dbReference type="SMART" id="SM00382">
    <property type="entry name" value="AAA"/>
    <property type="match status" value="2"/>
</dbReference>
<comment type="caution">
    <text evidence="5">The sequence shown here is derived from an EMBL/GenBank/DDBJ whole genome shotgun (WGS) entry which is preliminary data.</text>
</comment>
<evidence type="ECO:0000313" key="5">
    <source>
        <dbReference type="EMBL" id="NWH03887.1"/>
    </source>
</evidence>
<keyword evidence="2" id="KW-0547">Nucleotide-binding</keyword>
<dbReference type="Gene3D" id="1.10.8.60">
    <property type="match status" value="2"/>
</dbReference>
<dbReference type="Pfam" id="PF00004">
    <property type="entry name" value="AAA"/>
    <property type="match status" value="2"/>
</dbReference>
<keyword evidence="3" id="KW-0067">ATP-binding</keyword>
<reference evidence="5 6" key="1">
    <citation type="submission" date="2020-06" db="EMBL/GenBank/DDBJ databases">
        <title>High-quality draft genome of sulfate reducer Desulfobacter latus type strain AcrS2 isolated from marine sediment.</title>
        <authorList>
            <person name="Hoppe M."/>
            <person name="Larsen C.K."/>
            <person name="Marshall I.P.G."/>
            <person name="Schramm A."/>
            <person name="Marietou A.G."/>
        </authorList>
    </citation>
    <scope>NUCLEOTIDE SEQUENCE [LARGE SCALE GENOMIC DNA]</scope>
    <source>
        <strain evidence="5 6">AcRS2</strain>
    </source>
</reference>
<dbReference type="Gene3D" id="3.40.50.300">
    <property type="entry name" value="P-loop containing nucleotide triphosphate hydrolases"/>
    <property type="match status" value="2"/>
</dbReference>
<dbReference type="InterPro" id="IPR041627">
    <property type="entry name" value="AAA_lid_6"/>
</dbReference>
<evidence type="ECO:0000256" key="3">
    <source>
        <dbReference type="ARBA" id="ARBA00022840"/>
    </source>
</evidence>
<gene>
    <name evidence="5" type="ORF">HXW94_02575</name>
</gene>
<dbReference type="AlphaFoldDB" id="A0A850T6N3"/>
<dbReference type="PANTHER" id="PTHR43392:SF2">
    <property type="entry name" value="AAA-TYPE ATPASE FAMILY PROTEIN _ ANKYRIN REPEAT FAMILY PROTEIN"/>
    <property type="match status" value="1"/>
</dbReference>
<dbReference type="InterPro" id="IPR000641">
    <property type="entry name" value="CbxX/CfxQ"/>
</dbReference>
<dbReference type="FunFam" id="3.40.50.300:FF:000216">
    <property type="entry name" value="Type VII secretion ATPase EccA"/>
    <property type="match status" value="2"/>
</dbReference>
<dbReference type="PRINTS" id="PR00819">
    <property type="entry name" value="CBXCFQXSUPER"/>
</dbReference>
<evidence type="ECO:0000313" key="6">
    <source>
        <dbReference type="Proteomes" id="UP000553343"/>
    </source>
</evidence>